<dbReference type="PROSITE" id="PS50005">
    <property type="entry name" value="TPR"/>
    <property type="match status" value="1"/>
</dbReference>
<dbReference type="EMBL" id="CAJNBJ010000017">
    <property type="protein sequence ID" value="CAE6780404.1"/>
    <property type="molecule type" value="Genomic_DNA"/>
</dbReference>
<dbReference type="Proteomes" id="UP000675880">
    <property type="component" value="Unassembled WGS sequence"/>
</dbReference>
<gene>
    <name evidence="4" type="ORF">NSPZN2_40726</name>
</gene>
<dbReference type="SMART" id="SM00028">
    <property type="entry name" value="TPR"/>
    <property type="match status" value="2"/>
</dbReference>
<evidence type="ECO:0000256" key="1">
    <source>
        <dbReference type="ARBA" id="ARBA00022737"/>
    </source>
</evidence>
<dbReference type="RefSeq" id="WP_213043506.1">
    <property type="nucleotide sequence ID" value="NZ_CAJNBJ010000017.1"/>
</dbReference>
<sequence>MRRILWALVAVVAVIGCAGPRKVEVRPLHAPAGTSAAVSQQLEQGNRLLTQEDWAGARQIYLDTIQADPTLAEAHYNLALVLDKLGDKADARKHYVAAANLAPGNKVIWDAPPLRKYDSELGLSKKSWMDANPK</sequence>
<dbReference type="Pfam" id="PF07719">
    <property type="entry name" value="TPR_2"/>
    <property type="match status" value="1"/>
</dbReference>
<proteinExistence type="predicted"/>
<name>A0ABM8RZM5_9BACT</name>
<keyword evidence="5" id="KW-1185">Reference proteome</keyword>
<evidence type="ECO:0000256" key="2">
    <source>
        <dbReference type="ARBA" id="ARBA00022803"/>
    </source>
</evidence>
<evidence type="ECO:0000256" key="3">
    <source>
        <dbReference type="PROSITE-ProRule" id="PRU00339"/>
    </source>
</evidence>
<accession>A0ABM8RZM5</accession>
<organism evidence="4 5">
    <name type="scientific">Nitrospira defluvii</name>
    <dbReference type="NCBI Taxonomy" id="330214"/>
    <lineage>
        <taxon>Bacteria</taxon>
        <taxon>Pseudomonadati</taxon>
        <taxon>Nitrospirota</taxon>
        <taxon>Nitrospiria</taxon>
        <taxon>Nitrospirales</taxon>
        <taxon>Nitrospiraceae</taxon>
        <taxon>Nitrospira</taxon>
    </lineage>
</organism>
<reference evidence="4 5" key="1">
    <citation type="submission" date="2021-02" db="EMBL/GenBank/DDBJ databases">
        <authorList>
            <person name="Han P."/>
        </authorList>
    </citation>
    <scope>NUCLEOTIDE SEQUENCE [LARGE SCALE GENOMIC DNA]</scope>
    <source>
        <strain evidence="4">Candidatus Nitrospira sp. ZN2</strain>
    </source>
</reference>
<dbReference type="InterPro" id="IPR011990">
    <property type="entry name" value="TPR-like_helical_dom_sf"/>
</dbReference>
<protein>
    <submittedName>
        <fullName evidence="4">TPR_REGION domain-containing protein</fullName>
    </submittedName>
</protein>
<comment type="caution">
    <text evidence="4">The sequence shown here is derived from an EMBL/GenBank/DDBJ whole genome shotgun (WGS) entry which is preliminary data.</text>
</comment>
<keyword evidence="1" id="KW-0677">Repeat</keyword>
<dbReference type="PROSITE" id="PS51257">
    <property type="entry name" value="PROKAR_LIPOPROTEIN"/>
    <property type="match status" value="1"/>
</dbReference>
<evidence type="ECO:0000313" key="5">
    <source>
        <dbReference type="Proteomes" id="UP000675880"/>
    </source>
</evidence>
<dbReference type="InterPro" id="IPR013105">
    <property type="entry name" value="TPR_2"/>
</dbReference>
<dbReference type="InterPro" id="IPR019734">
    <property type="entry name" value="TPR_rpt"/>
</dbReference>
<dbReference type="SUPFAM" id="SSF48452">
    <property type="entry name" value="TPR-like"/>
    <property type="match status" value="1"/>
</dbReference>
<keyword evidence="2 3" id="KW-0802">TPR repeat</keyword>
<feature type="repeat" description="TPR" evidence="3">
    <location>
        <begin position="72"/>
        <end position="105"/>
    </location>
</feature>
<evidence type="ECO:0000313" key="4">
    <source>
        <dbReference type="EMBL" id="CAE6780404.1"/>
    </source>
</evidence>
<dbReference type="Gene3D" id="1.25.40.10">
    <property type="entry name" value="Tetratricopeptide repeat domain"/>
    <property type="match status" value="1"/>
</dbReference>